<evidence type="ECO:0000256" key="5">
    <source>
        <dbReference type="HAMAP-Rule" id="MF_00057"/>
    </source>
</evidence>
<dbReference type="InterPro" id="IPR029044">
    <property type="entry name" value="Nucleotide-diphossugar_trans"/>
</dbReference>
<dbReference type="GO" id="GO:0009103">
    <property type="term" value="P:lipopolysaccharide biosynthetic process"/>
    <property type="evidence" value="ECO:0007669"/>
    <property type="project" value="UniProtKB-UniRule"/>
</dbReference>
<dbReference type="OrthoDB" id="9815559at2"/>
<dbReference type="InterPro" id="IPR003329">
    <property type="entry name" value="Cytidylyl_trans"/>
</dbReference>
<comment type="catalytic activity">
    <reaction evidence="5">
        <text>3-deoxy-alpha-D-manno-oct-2-ulosonate + CTP = CMP-3-deoxy-beta-D-manno-octulosonate + diphosphate</text>
        <dbReference type="Rhea" id="RHEA:23448"/>
        <dbReference type="ChEBI" id="CHEBI:33019"/>
        <dbReference type="ChEBI" id="CHEBI:37563"/>
        <dbReference type="ChEBI" id="CHEBI:85986"/>
        <dbReference type="ChEBI" id="CHEBI:85987"/>
        <dbReference type="EC" id="2.7.7.38"/>
    </reaction>
</comment>
<evidence type="ECO:0000256" key="4">
    <source>
        <dbReference type="ARBA" id="ARBA00022985"/>
    </source>
</evidence>
<dbReference type="GO" id="GO:0016020">
    <property type="term" value="C:membrane"/>
    <property type="evidence" value="ECO:0007669"/>
    <property type="project" value="UniProtKB-SubCell"/>
</dbReference>
<dbReference type="GO" id="GO:0033468">
    <property type="term" value="P:CMP-keto-3-deoxy-D-manno-octulosonic acid biosynthetic process"/>
    <property type="evidence" value="ECO:0007669"/>
    <property type="project" value="UniProtKB-UniRule"/>
</dbReference>
<comment type="similarity">
    <text evidence="5">Belongs to the KdsB family.</text>
</comment>
<dbReference type="InterPro" id="IPR004528">
    <property type="entry name" value="KdsB"/>
</dbReference>
<dbReference type="FunFam" id="3.90.550.10:FF:000011">
    <property type="entry name" value="3-deoxy-manno-octulosonate cytidylyltransferase"/>
    <property type="match status" value="1"/>
</dbReference>
<keyword evidence="5" id="KW-0963">Cytoplasm</keyword>
<keyword evidence="7" id="KW-1185">Reference proteome</keyword>
<dbReference type="HAMAP" id="MF_00057">
    <property type="entry name" value="KdsB"/>
    <property type="match status" value="1"/>
</dbReference>
<evidence type="ECO:0000256" key="2">
    <source>
        <dbReference type="ARBA" id="ARBA00022679"/>
    </source>
</evidence>
<evidence type="ECO:0000313" key="6">
    <source>
        <dbReference type="EMBL" id="TSE29299.1"/>
    </source>
</evidence>
<dbReference type="SUPFAM" id="SSF53448">
    <property type="entry name" value="Nucleotide-diphospho-sugar transferases"/>
    <property type="match status" value="1"/>
</dbReference>
<accession>A0A554X0B8</accession>
<dbReference type="PANTHER" id="PTHR42866:SF2">
    <property type="entry name" value="3-DEOXY-MANNO-OCTULOSONATE CYTIDYLYLTRANSFERASE, MITOCHONDRIAL"/>
    <property type="match status" value="1"/>
</dbReference>
<comment type="pathway">
    <text evidence="5">Nucleotide-sugar biosynthesis; CMP-3-deoxy-D-manno-octulosonate biosynthesis; CMP-3-deoxy-D-manno-octulosonate from 3-deoxy-D-manno-octulosonate and CTP: step 1/1.</text>
</comment>
<evidence type="ECO:0000256" key="1">
    <source>
        <dbReference type="ARBA" id="ARBA00004370"/>
    </source>
</evidence>
<dbReference type="NCBIfam" id="TIGR00466">
    <property type="entry name" value="kdsB"/>
    <property type="match status" value="1"/>
</dbReference>
<dbReference type="EC" id="2.7.7.38" evidence="5"/>
<dbReference type="GO" id="GO:0008690">
    <property type="term" value="F:3-deoxy-manno-octulosonate cytidylyltransferase activity"/>
    <property type="evidence" value="ECO:0007669"/>
    <property type="project" value="UniProtKB-UniRule"/>
</dbReference>
<evidence type="ECO:0000256" key="3">
    <source>
        <dbReference type="ARBA" id="ARBA00022695"/>
    </source>
</evidence>
<dbReference type="EMBL" id="VJOL01000027">
    <property type="protein sequence ID" value="TSE29299.1"/>
    <property type="molecule type" value="Genomic_DNA"/>
</dbReference>
<dbReference type="GO" id="GO:0005829">
    <property type="term" value="C:cytosol"/>
    <property type="evidence" value="ECO:0007669"/>
    <property type="project" value="TreeGrafter"/>
</dbReference>
<dbReference type="CDD" id="cd02517">
    <property type="entry name" value="CMP-KDO-Synthetase"/>
    <property type="match status" value="1"/>
</dbReference>
<dbReference type="NCBIfam" id="NF009905">
    <property type="entry name" value="PRK13368.1"/>
    <property type="match status" value="1"/>
</dbReference>
<dbReference type="Proteomes" id="UP000318542">
    <property type="component" value="Unassembled WGS sequence"/>
</dbReference>
<organism evidence="6 7">
    <name type="scientific">Tepidimonas thermarum</name>
    <dbReference type="NCBI Taxonomy" id="335431"/>
    <lineage>
        <taxon>Bacteria</taxon>
        <taxon>Pseudomonadati</taxon>
        <taxon>Pseudomonadota</taxon>
        <taxon>Betaproteobacteria</taxon>
        <taxon>Burkholderiales</taxon>
        <taxon>Tepidimonas</taxon>
    </lineage>
</organism>
<keyword evidence="3 5" id="KW-0548">Nucleotidyltransferase</keyword>
<name>A0A554X0B8_9BURK</name>
<gene>
    <name evidence="5 6" type="primary">kdsB</name>
    <name evidence="6" type="ORF">Tther_01552</name>
</gene>
<comment type="subcellular location">
    <subcellularLocation>
        <location evidence="5">Cytoplasm</location>
    </subcellularLocation>
    <subcellularLocation>
        <location evidence="1">Membrane</location>
    </subcellularLocation>
</comment>
<comment type="function">
    <text evidence="5">Activates KDO (a required 8-carbon sugar) for incorporation into bacterial lipopolysaccharide in Gram-negative bacteria.</text>
</comment>
<dbReference type="PANTHER" id="PTHR42866">
    <property type="entry name" value="3-DEOXY-MANNO-OCTULOSONATE CYTIDYLYLTRANSFERASE"/>
    <property type="match status" value="1"/>
</dbReference>
<protein>
    <recommendedName>
        <fullName evidence="5">3-deoxy-manno-octulosonate cytidylyltransferase</fullName>
        <ecNumber evidence="5">2.7.7.38</ecNumber>
    </recommendedName>
    <alternativeName>
        <fullName evidence="5">CMP-2-keto-3-deoxyoctulosonic acid synthase</fullName>
        <shortName evidence="5">CKS</shortName>
        <shortName evidence="5">CMP-KDO synthase</shortName>
    </alternativeName>
</protein>
<evidence type="ECO:0000313" key="7">
    <source>
        <dbReference type="Proteomes" id="UP000318542"/>
    </source>
</evidence>
<dbReference type="AlphaFoldDB" id="A0A554X0B8"/>
<keyword evidence="4 5" id="KW-0448">Lipopolysaccharide biosynthesis</keyword>
<dbReference type="NCBIfam" id="NF003952">
    <property type="entry name" value="PRK05450.1-5"/>
    <property type="match status" value="1"/>
</dbReference>
<sequence>MDFDVLIPARRASTRLPDKPLADIGGAPMVVRVAQRALASGARSCTVATDDAAIADACRAAGIAAVLTRADHPSGSDRLAEAVDLLGLADDAVVVNVQGDEPLIDPALIRAVAAVLQTRPDCAMGTAAHPIETAAELFNPNVVKVVLDRHGSALTFSRAPIPWWRDAPRHDGALDLHAWPPGARPLRHIGLYAYRAGFLRRFPQLPPAPLERCESLEQLRVLWHGERIAVTVSATAPGPGVDTPEDLQRVRALWAQQNG</sequence>
<dbReference type="RefSeq" id="WP_143902611.1">
    <property type="nucleotide sequence ID" value="NZ_VJOL01000027.1"/>
</dbReference>
<proteinExistence type="inferred from homology"/>
<reference evidence="6 7" key="1">
    <citation type="submission" date="2019-07" db="EMBL/GenBank/DDBJ databases">
        <title>Tepidimonas thermarum AA-1 draft genome.</title>
        <authorList>
            <person name="Da Costa M.S."/>
            <person name="Froufe H.J.C."/>
            <person name="Egas C."/>
            <person name="Albuquerque L."/>
        </authorList>
    </citation>
    <scope>NUCLEOTIDE SEQUENCE [LARGE SCALE GENOMIC DNA]</scope>
    <source>
        <strain evidence="6 7">AA-1</strain>
    </source>
</reference>
<keyword evidence="2 5" id="KW-0808">Transferase</keyword>
<dbReference type="Pfam" id="PF02348">
    <property type="entry name" value="CTP_transf_3"/>
    <property type="match status" value="1"/>
</dbReference>
<dbReference type="Gene3D" id="3.90.550.10">
    <property type="entry name" value="Spore Coat Polysaccharide Biosynthesis Protein SpsA, Chain A"/>
    <property type="match status" value="1"/>
</dbReference>
<dbReference type="UniPathway" id="UPA00358">
    <property type="reaction ID" value="UER00476"/>
</dbReference>
<comment type="caution">
    <text evidence="6">The sequence shown here is derived from an EMBL/GenBank/DDBJ whole genome shotgun (WGS) entry which is preliminary data.</text>
</comment>